<evidence type="ECO:0000313" key="2">
    <source>
        <dbReference type="EMBL" id="QQT98880.1"/>
    </source>
</evidence>
<gene>
    <name evidence="2" type="ORF">I6I88_11705</name>
</gene>
<organism evidence="2 3">
    <name type="scientific">Myroides odoratus</name>
    <name type="common">Flavobacterium odoratum</name>
    <dbReference type="NCBI Taxonomy" id="256"/>
    <lineage>
        <taxon>Bacteria</taxon>
        <taxon>Pseudomonadati</taxon>
        <taxon>Bacteroidota</taxon>
        <taxon>Flavobacteriia</taxon>
        <taxon>Flavobacteriales</taxon>
        <taxon>Flavobacteriaceae</taxon>
        <taxon>Myroides</taxon>
    </lineage>
</organism>
<feature type="region of interest" description="Disordered" evidence="1">
    <location>
        <begin position="24"/>
        <end position="53"/>
    </location>
</feature>
<proteinExistence type="predicted"/>
<reference evidence="2 3" key="1">
    <citation type="submission" date="2021-01" db="EMBL/GenBank/DDBJ databases">
        <title>FDA dAtabase for Regulatory Grade micrObial Sequences (FDA-ARGOS): Supporting development and validation of Infectious Disease Dx tests.</title>
        <authorList>
            <person name="Sproer C."/>
            <person name="Gronow S."/>
            <person name="Severitt S."/>
            <person name="Schroder I."/>
            <person name="Tallon L."/>
            <person name="Sadzewicz L."/>
            <person name="Zhao X."/>
            <person name="Boylan J."/>
            <person name="Ott S."/>
            <person name="Bowen H."/>
            <person name="Vavikolanu K."/>
            <person name="Mehta A."/>
            <person name="Aluvathingal J."/>
            <person name="Nadendla S."/>
            <person name="Lowell S."/>
            <person name="Myers T."/>
            <person name="Yan Y."/>
            <person name="Sichtig H."/>
        </authorList>
    </citation>
    <scope>NUCLEOTIDE SEQUENCE [LARGE SCALE GENOMIC DNA]</scope>
    <source>
        <strain evidence="2 3">FDAARGOS_1131</strain>
    </source>
</reference>
<dbReference type="EMBL" id="CP068108">
    <property type="protein sequence ID" value="QQT98880.1"/>
    <property type="molecule type" value="Genomic_DNA"/>
</dbReference>
<name>A0A9Q6ZAP4_MYROD</name>
<evidence type="ECO:0000313" key="3">
    <source>
        <dbReference type="Proteomes" id="UP000596202"/>
    </source>
</evidence>
<feature type="compositionally biased region" description="Polar residues" evidence="1">
    <location>
        <begin position="37"/>
        <end position="47"/>
    </location>
</feature>
<sequence>MKIYFNIINKTWLMLLANKEHHDSCVESSKTKKRSNEGTSQSVQQVTYKPVKA</sequence>
<dbReference type="AlphaFoldDB" id="A0A9Q6ZAP4"/>
<dbReference type="Proteomes" id="UP000596202">
    <property type="component" value="Chromosome"/>
</dbReference>
<dbReference type="GeneID" id="93528327"/>
<evidence type="ECO:0000256" key="1">
    <source>
        <dbReference type="SAM" id="MobiDB-lite"/>
    </source>
</evidence>
<dbReference type="RefSeq" id="WP_155522591.1">
    <property type="nucleotide sequence ID" value="NZ_CP068108.1"/>
</dbReference>
<protein>
    <submittedName>
        <fullName evidence="2">Uncharacterized protein</fullName>
    </submittedName>
</protein>
<accession>A0A9Q6ZAP4</accession>